<comment type="caution">
    <text evidence="1">The sequence shown here is derived from an EMBL/GenBank/DDBJ whole genome shotgun (WGS) entry which is preliminary data.</text>
</comment>
<evidence type="ECO:0000313" key="1">
    <source>
        <dbReference type="EMBL" id="KAK7420616.1"/>
    </source>
</evidence>
<accession>A0ABR1HJ88</accession>
<dbReference type="Proteomes" id="UP001498421">
    <property type="component" value="Unassembled WGS sequence"/>
</dbReference>
<keyword evidence="2" id="KW-1185">Reference proteome</keyword>
<sequence>MYLKPLALTYFQGGYSVPRLGDLMLRKHVTEPQTVDKQDIRRATTSHEIWRSSQISKAPSALPSSLSVLNGIIKRFISPSETTIRKQYSKDLQTSLTALVRDRSTHREPKQTTRTKNIACKAILARQTLHEHKDKIRASLSDRITGSA</sequence>
<name>A0ABR1HJ88_9HYPO</name>
<reference evidence="1 2" key="1">
    <citation type="journal article" date="2025" name="Microbiol. Resour. Announc.">
        <title>Draft genome sequences for Neonectria magnoliae and Neonectria punicea, canker pathogens of Liriodendron tulipifera and Acer saccharum in West Virginia.</title>
        <authorList>
            <person name="Petronek H.M."/>
            <person name="Kasson M.T."/>
            <person name="Metheny A.M."/>
            <person name="Stauder C.M."/>
            <person name="Lovett B."/>
            <person name="Lynch S.C."/>
            <person name="Garnas J.R."/>
            <person name="Kasson L.R."/>
            <person name="Stajich J.E."/>
        </authorList>
    </citation>
    <scope>NUCLEOTIDE SEQUENCE [LARGE SCALE GENOMIC DNA]</scope>
    <source>
        <strain evidence="1 2">NRRL 64651</strain>
    </source>
</reference>
<dbReference type="EMBL" id="JAZAVK010000132">
    <property type="protein sequence ID" value="KAK7420616.1"/>
    <property type="molecule type" value="Genomic_DNA"/>
</dbReference>
<proteinExistence type="predicted"/>
<protein>
    <submittedName>
        <fullName evidence="1">Uncharacterized protein</fullName>
    </submittedName>
</protein>
<gene>
    <name evidence="1" type="ORF">QQZ08_010308</name>
</gene>
<organism evidence="1 2">
    <name type="scientific">Neonectria magnoliae</name>
    <dbReference type="NCBI Taxonomy" id="2732573"/>
    <lineage>
        <taxon>Eukaryota</taxon>
        <taxon>Fungi</taxon>
        <taxon>Dikarya</taxon>
        <taxon>Ascomycota</taxon>
        <taxon>Pezizomycotina</taxon>
        <taxon>Sordariomycetes</taxon>
        <taxon>Hypocreomycetidae</taxon>
        <taxon>Hypocreales</taxon>
        <taxon>Nectriaceae</taxon>
        <taxon>Neonectria</taxon>
    </lineage>
</organism>
<evidence type="ECO:0000313" key="2">
    <source>
        <dbReference type="Proteomes" id="UP001498421"/>
    </source>
</evidence>